<gene>
    <name evidence="3" type="primary">LOC103367350</name>
</gene>
<dbReference type="RefSeq" id="XP_008293572.1">
    <property type="nucleotide sequence ID" value="XM_008295350.1"/>
</dbReference>
<evidence type="ECO:0000313" key="3">
    <source>
        <dbReference type="RefSeq" id="XP_008293572.1"/>
    </source>
</evidence>
<dbReference type="AlphaFoldDB" id="A0A9Y4KN68"/>
<evidence type="ECO:0000256" key="1">
    <source>
        <dbReference type="SAM" id="SignalP"/>
    </source>
</evidence>
<keyword evidence="1" id="KW-0732">Signal</keyword>
<keyword evidence="2" id="KW-1185">Reference proteome</keyword>
<accession>A0A9Y4KN68</accession>
<dbReference type="Proteomes" id="UP000694891">
    <property type="component" value="Unplaced"/>
</dbReference>
<dbReference type="GeneID" id="103367350"/>
<feature type="chain" id="PRO_5041283966" evidence="1">
    <location>
        <begin position="22"/>
        <end position="709"/>
    </location>
</feature>
<sequence>MLVRALLQTSLVLWLAQQTLQGGVKPQSVSWGRVLPARGVGIGVKPGVAGALGALGSRYGSKAMKTGIGRYPGAHLGVGGYRALGLGGRGGLKQGGYGTQGAYGASLGPGMAMGAGLTNGLGLGLGQAGKRGYGAGLGAVPGYGGLTGIGYPGARPGVSAADLVGPEVASLGQAVQDPKREKSRALGHLYGKQDRRLGPEFPDMRRSGVLGPAVPELHAGREVKSLDPIVQSPNLETPLDKQSEIFGLAVSQGQGETNDPSIFKRKGATSHEAALAAGGVRRQLNLDKDGIKSLGLASDLSIQQNQRTRNCGSRVDLSGVLGKNRFEPLGSETQRRPSLLPQTHVGEQGQHLGHITPQTQGEKPYQLPLSQAPDRSNIYSAADRQGVKGLVAKNGLRIRGTVTVENHRHGSPNLQVQAGGHYGALIPGASGTQSLGVVSAGAGQEAQGFTADVQDAKSLSQAEHDVKKPKALHVPGQAGRKYQAASYIGGPGNYLGASLGAGGYGPGLGQGAYLGGAAGKLGAAAVFGQSRYPGGFAGMSDSYGEGATGYLGAMAGNGFGYGNGYSDGYGAGLGYPADLADGAENKAGKSEALSTGGYAGQGQGAYGALGAGLDATGGKYGGGAAQVPYGNAPVIPAGLEGDGGYPYGAQQISLGAEGAKTANKYGAGAGYGAQQTGYGAQLGATQDALGEQTGKYGGVNGALGNGYKG</sequence>
<name>A0A9Y4KN68_9TELE</name>
<feature type="signal peptide" evidence="1">
    <location>
        <begin position="1"/>
        <end position="21"/>
    </location>
</feature>
<evidence type="ECO:0000313" key="2">
    <source>
        <dbReference type="Proteomes" id="UP000694891"/>
    </source>
</evidence>
<reference evidence="3" key="1">
    <citation type="submission" date="2025-08" db="UniProtKB">
        <authorList>
            <consortium name="RefSeq"/>
        </authorList>
    </citation>
    <scope>IDENTIFICATION</scope>
</reference>
<organism evidence="2 3">
    <name type="scientific">Stegastes partitus</name>
    <name type="common">bicolor damselfish</name>
    <dbReference type="NCBI Taxonomy" id="144197"/>
    <lineage>
        <taxon>Eukaryota</taxon>
        <taxon>Metazoa</taxon>
        <taxon>Chordata</taxon>
        <taxon>Craniata</taxon>
        <taxon>Vertebrata</taxon>
        <taxon>Euteleostomi</taxon>
        <taxon>Actinopterygii</taxon>
        <taxon>Neopterygii</taxon>
        <taxon>Teleostei</taxon>
        <taxon>Neoteleostei</taxon>
        <taxon>Acanthomorphata</taxon>
        <taxon>Ovalentaria</taxon>
        <taxon>Pomacentridae</taxon>
        <taxon>Stegastes</taxon>
    </lineage>
</organism>
<proteinExistence type="predicted"/>
<protein>
    <submittedName>
        <fullName evidence="3">Spidroin-1</fullName>
    </submittedName>
</protein>